<dbReference type="SUPFAM" id="SSF51126">
    <property type="entry name" value="Pectin lyase-like"/>
    <property type="match status" value="1"/>
</dbReference>
<reference evidence="2 3" key="1">
    <citation type="submission" date="2016-04" db="EMBL/GenBank/DDBJ databases">
        <title>Genome sequence of Methanobrevibacter curvatus DSM 11111.</title>
        <authorList>
            <person name="Poehlein A."/>
            <person name="Seedorf H."/>
            <person name="Daniel R."/>
        </authorList>
    </citation>
    <scope>NUCLEOTIDE SEQUENCE [LARGE SCALE GENOMIC DNA]</scope>
    <source>
        <strain evidence="2 3">DSM 11111</strain>
    </source>
</reference>
<sequence length="590" mass="65380">MNKNTINKSKNSIMIILLVLIAIFCLYSLNSSSGAENITISNSSSIKGAVDDGSNYDTIILENGTYSGKNNTNIVINRNITIIGKYANGTILDGERKSSFFEISRGVSVKLINLTFINGFNSGYSSFFLSGGGAIQNYGELSIINSCFINNTQNSSLSFSSGGGVIKNVGNLSINNSYFINNYGVNGGAIFNVGELNINDSLFINNRASFHGNDIYNSWKSEFYVIGGIGPNYIISEGIAKIDKSHFINNLTRTIESIYNNGLMSADDSVFNSISIYDIYNIGHLTNNTSLKVINHFYLTVAKNFIIPKKNSNVPIAVVLKDGYGVPVANKVIKFYFNNTEIGQNITNSEGLALFHYTFKYNSKLTFVFEEKDYVKLAYNSDVYLSDIIPYVLGDFDELVKSGTKESDNVILKFKLSPASDPHLGIRSAWVDITLFYKNNNKPLSNQIVYLIVGNETISYITDENGKISDVFHANKSGLIIFQFLFNGSKIINNDSIVDLKSVSAYSYYFFSDSIYILLPNPYPFKPTDVDHINNPKKFNAYKLENNNSNIMEKNNKNTAYGKMKGNGITLIAVLLSLLSIFGVYLSKKS</sequence>
<evidence type="ECO:0000313" key="3">
    <source>
        <dbReference type="Proteomes" id="UP000077245"/>
    </source>
</evidence>
<comment type="caution">
    <text evidence="2">The sequence shown here is derived from an EMBL/GenBank/DDBJ whole genome shotgun (WGS) entry which is preliminary data.</text>
</comment>
<feature type="transmembrane region" description="Helical" evidence="1">
    <location>
        <begin position="568"/>
        <end position="586"/>
    </location>
</feature>
<dbReference type="InterPro" id="IPR011050">
    <property type="entry name" value="Pectin_lyase_fold/virulence"/>
</dbReference>
<organism evidence="2 3">
    <name type="scientific">Methanobrevibacter curvatus</name>
    <dbReference type="NCBI Taxonomy" id="49547"/>
    <lineage>
        <taxon>Archaea</taxon>
        <taxon>Methanobacteriati</taxon>
        <taxon>Methanobacteriota</taxon>
        <taxon>Methanomada group</taxon>
        <taxon>Methanobacteria</taxon>
        <taxon>Methanobacteriales</taxon>
        <taxon>Methanobacteriaceae</taxon>
        <taxon>Methanobrevibacter</taxon>
    </lineage>
</organism>
<dbReference type="EMBL" id="LWMV01000063">
    <property type="protein sequence ID" value="KZX14860.1"/>
    <property type="molecule type" value="Genomic_DNA"/>
</dbReference>
<proteinExistence type="predicted"/>
<dbReference type="RefSeq" id="WP_067089436.1">
    <property type="nucleotide sequence ID" value="NZ_LWMV01000063.1"/>
</dbReference>
<accession>A0A166CTW5</accession>
<dbReference type="OrthoDB" id="78488at2157"/>
<keyword evidence="1" id="KW-0812">Transmembrane</keyword>
<keyword evidence="3" id="KW-1185">Reference proteome</keyword>
<keyword evidence="1" id="KW-1133">Transmembrane helix</keyword>
<protein>
    <submittedName>
        <fullName evidence="2">Bacterial Ig-like domain protein</fullName>
    </submittedName>
</protein>
<dbReference type="Proteomes" id="UP000077245">
    <property type="component" value="Unassembled WGS sequence"/>
</dbReference>
<dbReference type="PATRIC" id="fig|49547.3.peg.368"/>
<dbReference type="AlphaFoldDB" id="A0A166CTW5"/>
<keyword evidence="1" id="KW-0472">Membrane</keyword>
<dbReference type="STRING" id="49547.MBCUR_03490"/>
<evidence type="ECO:0000256" key="1">
    <source>
        <dbReference type="SAM" id="Phobius"/>
    </source>
</evidence>
<name>A0A166CTW5_9EURY</name>
<gene>
    <name evidence="2" type="ORF">MBCUR_03490</name>
</gene>
<evidence type="ECO:0000313" key="2">
    <source>
        <dbReference type="EMBL" id="KZX14860.1"/>
    </source>
</evidence>